<dbReference type="AlphaFoldDB" id="A0A542ED13"/>
<dbReference type="NCBIfam" id="TIGR03083">
    <property type="entry name" value="maleylpyruvate isomerase family mycothiol-dependent enzyme"/>
    <property type="match status" value="1"/>
</dbReference>
<protein>
    <submittedName>
        <fullName evidence="2">Uncharacterized protein (TIGR03083 family)</fullName>
    </submittedName>
</protein>
<name>A0A542ED13_9MICO</name>
<accession>A0A542ED13</accession>
<dbReference type="GO" id="GO:0046872">
    <property type="term" value="F:metal ion binding"/>
    <property type="evidence" value="ECO:0007669"/>
    <property type="project" value="InterPro"/>
</dbReference>
<dbReference type="InterPro" id="IPR024344">
    <property type="entry name" value="MDMPI_metal-binding"/>
</dbReference>
<organism evidence="2 3">
    <name type="scientific">Yimella lutea</name>
    <dbReference type="NCBI Taxonomy" id="587872"/>
    <lineage>
        <taxon>Bacteria</taxon>
        <taxon>Bacillati</taxon>
        <taxon>Actinomycetota</taxon>
        <taxon>Actinomycetes</taxon>
        <taxon>Micrococcales</taxon>
        <taxon>Dermacoccaceae</taxon>
        <taxon>Yimella</taxon>
    </lineage>
</organism>
<comment type="caution">
    <text evidence="2">The sequence shown here is derived from an EMBL/GenBank/DDBJ whole genome shotgun (WGS) entry which is preliminary data.</text>
</comment>
<dbReference type="Pfam" id="PF11716">
    <property type="entry name" value="MDMPI_N"/>
    <property type="match status" value="1"/>
</dbReference>
<keyword evidence="3" id="KW-1185">Reference proteome</keyword>
<dbReference type="InterPro" id="IPR017517">
    <property type="entry name" value="Maleyloyr_isom"/>
</dbReference>
<dbReference type="RefSeq" id="WP_141927414.1">
    <property type="nucleotide sequence ID" value="NZ_BAABCI010000015.1"/>
</dbReference>
<reference evidence="2 3" key="1">
    <citation type="submission" date="2019-06" db="EMBL/GenBank/DDBJ databases">
        <title>Sequencing the genomes of 1000 actinobacteria strains.</title>
        <authorList>
            <person name="Klenk H.-P."/>
        </authorList>
    </citation>
    <scope>NUCLEOTIDE SEQUENCE [LARGE SCALE GENOMIC DNA]</scope>
    <source>
        <strain evidence="2 3">DSM 19828</strain>
    </source>
</reference>
<dbReference type="Proteomes" id="UP000320806">
    <property type="component" value="Unassembled WGS sequence"/>
</dbReference>
<gene>
    <name evidence="2" type="ORF">FB459_0623</name>
</gene>
<evidence type="ECO:0000259" key="1">
    <source>
        <dbReference type="Pfam" id="PF11716"/>
    </source>
</evidence>
<dbReference type="OrthoDB" id="154293at2"/>
<evidence type="ECO:0000313" key="3">
    <source>
        <dbReference type="Proteomes" id="UP000320806"/>
    </source>
</evidence>
<dbReference type="SUPFAM" id="SSF109854">
    <property type="entry name" value="DinB/YfiT-like putative metalloenzymes"/>
    <property type="match status" value="1"/>
</dbReference>
<sequence>MHPAAPTELTELIAAYSATGQAILDLGFTCHEDDFTKPTQCPGWTVKDQFSHVVGLEDIFNGGPTPEVEVPDYTWLRSDFGRFMEAHVEARRGTPGPEVVAQWQELFPQRVAALHQLLADPETIVETAVGPRRPVDLVSLRIVDMWCHEQDIRQALNRPGNLDTPAAALFTGRLMAALPIRAAKAGLPIGTTVIVETTGPVNARSGVRVIEDENGKPYGEELFSGDSHDESADVTSIRMTTEEFTRRGAGRIATEDLRYHVEGDEDVARQVLDAMAVTP</sequence>
<dbReference type="EMBL" id="VFMO01000001">
    <property type="protein sequence ID" value="TQJ13222.1"/>
    <property type="molecule type" value="Genomic_DNA"/>
</dbReference>
<dbReference type="InterPro" id="IPR034660">
    <property type="entry name" value="DinB/YfiT-like"/>
</dbReference>
<evidence type="ECO:0000313" key="2">
    <source>
        <dbReference type="EMBL" id="TQJ13222.1"/>
    </source>
</evidence>
<feature type="domain" description="Mycothiol-dependent maleylpyruvate isomerase metal-binding" evidence="1">
    <location>
        <begin position="22"/>
        <end position="153"/>
    </location>
</feature>
<proteinExistence type="predicted"/>
<dbReference type="Gene3D" id="1.20.120.450">
    <property type="entry name" value="dinb family like domain"/>
    <property type="match status" value="1"/>
</dbReference>